<organism evidence="1">
    <name type="scientific">Ruegeria sp. PrR005</name>
    <dbReference type="NCBI Taxonomy" id="2706882"/>
    <lineage>
        <taxon>Bacteria</taxon>
        <taxon>Pseudomonadati</taxon>
        <taxon>Pseudomonadota</taxon>
        <taxon>Alphaproteobacteria</taxon>
        <taxon>Rhodobacterales</taxon>
        <taxon>Roseobacteraceae</taxon>
        <taxon>Ruegeria</taxon>
    </lineage>
</organism>
<dbReference type="RefSeq" id="WP_164131615.1">
    <property type="nucleotide sequence ID" value="NZ_JAAGOX010000032.1"/>
</dbReference>
<accession>A0A6B2NVE7</accession>
<reference evidence="1" key="1">
    <citation type="submission" date="2020-02" db="EMBL/GenBank/DDBJ databases">
        <title>Delineation of the pyrene-degrading pathway in Roseobacter clade bacteria by genomic analysis.</title>
        <authorList>
            <person name="Zhou H."/>
            <person name="Wang H."/>
        </authorList>
    </citation>
    <scope>NUCLEOTIDE SEQUENCE</scope>
    <source>
        <strain evidence="1">PrR005</strain>
    </source>
</reference>
<evidence type="ECO:0000313" key="1">
    <source>
        <dbReference type="EMBL" id="NDW46597.1"/>
    </source>
</evidence>
<comment type="caution">
    <text evidence="1">The sequence shown here is derived from an EMBL/GenBank/DDBJ whole genome shotgun (WGS) entry which is preliminary data.</text>
</comment>
<gene>
    <name evidence="1" type="ORF">G0P99_16720</name>
</gene>
<proteinExistence type="predicted"/>
<dbReference type="EMBL" id="JAAGOX010000032">
    <property type="protein sequence ID" value="NDW46597.1"/>
    <property type="molecule type" value="Genomic_DNA"/>
</dbReference>
<sequence>MIWTTETHQFSVTLCRRTGKPCPALSALAQNLARAMQKAEPVTGQDFEIEGECALAACGEGCQSLYSASHSRIRIFCGVGETADFGWFDRLADALMEPGEQVFVNDSRPLPCAMAEARRIAQIPVGNGTATREERRAFN</sequence>
<name>A0A6B2NVE7_9RHOB</name>
<evidence type="ECO:0008006" key="2">
    <source>
        <dbReference type="Google" id="ProtNLM"/>
    </source>
</evidence>
<protein>
    <recommendedName>
        <fullName evidence="2">DUF1636 domain-containing protein</fullName>
    </recommendedName>
</protein>
<dbReference type="AlphaFoldDB" id="A0A6B2NVE7"/>